<dbReference type="STRING" id="1797197.A2Y75_03700"/>
<dbReference type="PROSITE" id="PS50077">
    <property type="entry name" value="HEAT_REPEAT"/>
    <property type="match status" value="1"/>
</dbReference>
<dbReference type="Pfam" id="PF13646">
    <property type="entry name" value="HEAT_2"/>
    <property type="match status" value="2"/>
</dbReference>
<comment type="function">
    <text evidence="1">Catalyzes the hydroxylation of the N(6)-(4-aminobutyl)-L-lysine intermediate produced by deoxyhypusine synthase/DHPS on a critical lysine of the eukaryotic translation initiation factor 5A/eIF-5A. This is the second step of the post-translational modification of that lysine into an unusual amino acid residue named hypusine. Hypusination is unique to mature eIF-5A factor and is essential for its function.</text>
</comment>
<evidence type="ECO:0000256" key="2">
    <source>
        <dbReference type="SAM" id="Coils"/>
    </source>
</evidence>
<dbReference type="InterPro" id="IPR011989">
    <property type="entry name" value="ARM-like"/>
</dbReference>
<evidence type="ECO:0000313" key="3">
    <source>
        <dbReference type="EMBL" id="OFW56315.1"/>
    </source>
</evidence>
<dbReference type="Gene3D" id="1.25.10.10">
    <property type="entry name" value="Leucine-rich Repeat Variant"/>
    <property type="match status" value="2"/>
</dbReference>
<sequence length="853" mass="97266">MDDEKLNGLQADEEVARRAVELLIALNAATINIHMYPPTSDMISASVETAYARMEPLLAETGKLTLGEADNMLLINGERLHERDQVRPPVLSFLDGLRKRDIYSITLSKGMEEEEFRNFLEIMAMEPEELRQLGGLATEVGRQSCSHILVNEKRFVSVGDDEVIGMEGGGEAEAAEEIRFEEEELRRLNEKLKDERFVNYIVGAEARDTVGEATVNDILGNPPRLGLLLRQAVREIVVEFEDPDEALNKICGTLERIALLLKELDDAELKAMDSEEIAKAAAFLEPSELKGYLLREKPEALRELELRVKILRSLRENKTFDLLESVIRELDGLRREETDLSPEEEERFQALSALIDEIYQNSVGKPWESRISDRIFQADMWKKIVNGKGEGGSAGSSSLVYQISSMLVNEGLTLDIDELSRNLSIDENIPRLLQKLQRSKRPEVVLRLVESLLDNLEDMSPEIRLKTAETLKNIPEALEMTHQLQKFPVAYEMKDRMLERLERERELSEIYTTLSGCLAELAQTFILSQDYDSALEIINTFWRHNSSDDTRKPEQRRAALEAISSIASGPVLDDLAEILKEGDIQTITEVANIMIKFEEKSVQPLIRVLKDSEDLLVRRVTFEALENIGKDAILSLINDLEKYNPWHMYRNIISILAEIGNRSIIQSLSRFIRHQNPEVRRETIKAISKIRTPETTSLLLEALNDRDEKVQREACVGLGRMRDVSTAPVLMDVIRPPRSFKKSKRRTNSVKAAAIWALGEIGDFSTIPYCREILRKRSWIPFLDKRRNELRAMAAFALGSIGNDECRNVLQQFVDDRSEKVRKTCLESLRRIQHRKAVKTVEESYDRAIDTPV</sequence>
<dbReference type="SMART" id="SM00567">
    <property type="entry name" value="EZ_HEAT"/>
    <property type="match status" value="6"/>
</dbReference>
<comment type="caution">
    <text evidence="3">The sequence shown here is derived from an EMBL/GenBank/DDBJ whole genome shotgun (WGS) entry which is preliminary data.</text>
</comment>
<dbReference type="Pfam" id="PF03130">
    <property type="entry name" value="HEAT_PBS"/>
    <property type="match status" value="1"/>
</dbReference>
<name>A0A1F2WHI2_9ACTN</name>
<dbReference type="PANTHER" id="PTHR12697:SF5">
    <property type="entry name" value="DEOXYHYPUSINE HYDROXYLASE"/>
    <property type="match status" value="1"/>
</dbReference>
<dbReference type="EMBL" id="MELK01000047">
    <property type="protein sequence ID" value="OFW56315.1"/>
    <property type="molecule type" value="Genomic_DNA"/>
</dbReference>
<evidence type="ECO:0000313" key="4">
    <source>
        <dbReference type="Proteomes" id="UP000177876"/>
    </source>
</evidence>
<protein>
    <recommendedName>
        <fullName evidence="5">HEAT repeat domain-containing protein</fullName>
    </recommendedName>
</protein>
<evidence type="ECO:0000256" key="1">
    <source>
        <dbReference type="ARBA" id="ARBA00045876"/>
    </source>
</evidence>
<dbReference type="PANTHER" id="PTHR12697">
    <property type="entry name" value="PBS LYASE HEAT-LIKE PROTEIN"/>
    <property type="match status" value="1"/>
</dbReference>
<proteinExistence type="predicted"/>
<dbReference type="InterPro" id="IPR021133">
    <property type="entry name" value="HEAT_type_2"/>
</dbReference>
<dbReference type="Proteomes" id="UP000177876">
    <property type="component" value="Unassembled WGS sequence"/>
</dbReference>
<dbReference type="InterPro" id="IPR004155">
    <property type="entry name" value="PBS_lyase_HEAT"/>
</dbReference>
<dbReference type="AlphaFoldDB" id="A0A1F2WHI2"/>
<reference evidence="3 4" key="1">
    <citation type="journal article" date="2016" name="Nat. Commun.">
        <title>Thousands of microbial genomes shed light on interconnected biogeochemical processes in an aquifer system.</title>
        <authorList>
            <person name="Anantharaman K."/>
            <person name="Brown C.T."/>
            <person name="Hug L.A."/>
            <person name="Sharon I."/>
            <person name="Castelle C.J."/>
            <person name="Probst A.J."/>
            <person name="Thomas B.C."/>
            <person name="Singh A."/>
            <person name="Wilkins M.J."/>
            <person name="Karaoz U."/>
            <person name="Brodie E.L."/>
            <person name="Williams K.H."/>
            <person name="Hubbard S.S."/>
            <person name="Banfield J.F."/>
        </authorList>
    </citation>
    <scope>NUCLEOTIDE SEQUENCE [LARGE SCALE GENOMIC DNA]</scope>
</reference>
<dbReference type="GO" id="GO:0016491">
    <property type="term" value="F:oxidoreductase activity"/>
    <property type="evidence" value="ECO:0007669"/>
    <property type="project" value="TreeGrafter"/>
</dbReference>
<feature type="coiled-coil region" evidence="2">
    <location>
        <begin position="171"/>
        <end position="198"/>
    </location>
</feature>
<dbReference type="InterPro" id="IPR016024">
    <property type="entry name" value="ARM-type_fold"/>
</dbReference>
<keyword evidence="2" id="KW-0175">Coiled coil</keyword>
<organism evidence="3 4">
    <name type="scientific">Candidatus Solincola sediminis</name>
    <dbReference type="NCBI Taxonomy" id="1797199"/>
    <lineage>
        <taxon>Bacteria</taxon>
        <taxon>Bacillati</taxon>
        <taxon>Actinomycetota</taxon>
        <taxon>Candidatus Geothermincolia</taxon>
        <taxon>Candidatus Geothermincolales</taxon>
        <taxon>Candidatus Geothermincolaceae</taxon>
        <taxon>Candidatus Solincola</taxon>
    </lineage>
</organism>
<accession>A0A1F2WHI2</accession>
<evidence type="ECO:0008006" key="5">
    <source>
        <dbReference type="Google" id="ProtNLM"/>
    </source>
</evidence>
<gene>
    <name evidence="3" type="ORF">A2Y75_03700</name>
</gene>
<dbReference type="SUPFAM" id="SSF48371">
    <property type="entry name" value="ARM repeat"/>
    <property type="match status" value="1"/>
</dbReference>